<keyword evidence="3" id="KW-1185">Reference proteome</keyword>
<reference evidence="2 3" key="1">
    <citation type="submission" date="2020-10" db="EMBL/GenBank/DDBJ databases">
        <title>The Coptis chinensis genome and diversification of protoberbering-type alkaloids.</title>
        <authorList>
            <person name="Wang B."/>
            <person name="Shu S."/>
            <person name="Song C."/>
            <person name="Liu Y."/>
        </authorList>
    </citation>
    <scope>NUCLEOTIDE SEQUENCE [LARGE SCALE GENOMIC DNA]</scope>
    <source>
        <strain evidence="2">HL-2020</strain>
        <tissue evidence="2">Leaf</tissue>
    </source>
</reference>
<organism evidence="2 3">
    <name type="scientific">Coptis chinensis</name>
    <dbReference type="NCBI Taxonomy" id="261450"/>
    <lineage>
        <taxon>Eukaryota</taxon>
        <taxon>Viridiplantae</taxon>
        <taxon>Streptophyta</taxon>
        <taxon>Embryophyta</taxon>
        <taxon>Tracheophyta</taxon>
        <taxon>Spermatophyta</taxon>
        <taxon>Magnoliopsida</taxon>
        <taxon>Ranunculales</taxon>
        <taxon>Ranunculaceae</taxon>
        <taxon>Coptidoideae</taxon>
        <taxon>Coptis</taxon>
    </lineage>
</organism>
<dbReference type="GO" id="GO:0033499">
    <property type="term" value="P:galactose catabolic process via UDP-galactose, Leloir pathway"/>
    <property type="evidence" value="ECO:0007669"/>
    <property type="project" value="TreeGrafter"/>
</dbReference>
<proteinExistence type="predicted"/>
<dbReference type="SUPFAM" id="SSF74650">
    <property type="entry name" value="Galactose mutarotase-like"/>
    <property type="match status" value="1"/>
</dbReference>
<comment type="caution">
    <text evidence="2">The sequence shown here is derived from an EMBL/GenBank/DDBJ whole genome shotgun (WGS) entry which is preliminary data.</text>
</comment>
<dbReference type="OrthoDB" id="274691at2759"/>
<sequence length="183" mass="20304">MVLDVKITKDAVLQNDEKSPADSCQESEEKASAGEKTSTVIDKDDKDVVMREDLKALFQRFETVKPHTSHPRIDELIPTGKIDPVKGTPFDFLKPHTVGSRIDKVPKGYNINYAVDGPNDRKLKKVAKVHDPKSGRLMKLWSDQPAETSVPHVEGIPGSATARKYPTHLMALEFGDFAASILR</sequence>
<dbReference type="GO" id="GO:0004034">
    <property type="term" value="F:aldose 1-epimerase activity"/>
    <property type="evidence" value="ECO:0007669"/>
    <property type="project" value="TreeGrafter"/>
</dbReference>
<dbReference type="Pfam" id="PF01263">
    <property type="entry name" value="Aldose_epim"/>
    <property type="match status" value="1"/>
</dbReference>
<evidence type="ECO:0000256" key="1">
    <source>
        <dbReference type="SAM" id="MobiDB-lite"/>
    </source>
</evidence>
<dbReference type="AlphaFoldDB" id="A0A835IAF8"/>
<name>A0A835IAF8_9MAGN</name>
<dbReference type="GO" id="GO:0006006">
    <property type="term" value="P:glucose metabolic process"/>
    <property type="evidence" value="ECO:0007669"/>
    <property type="project" value="TreeGrafter"/>
</dbReference>
<dbReference type="PANTHER" id="PTHR10091">
    <property type="entry name" value="ALDOSE-1-EPIMERASE"/>
    <property type="match status" value="1"/>
</dbReference>
<dbReference type="EMBL" id="JADFTS010000003">
    <property type="protein sequence ID" value="KAF9612732.1"/>
    <property type="molecule type" value="Genomic_DNA"/>
</dbReference>
<dbReference type="Gene3D" id="2.70.98.10">
    <property type="match status" value="1"/>
</dbReference>
<accession>A0A835IAF8</accession>
<dbReference type="GO" id="GO:0030246">
    <property type="term" value="F:carbohydrate binding"/>
    <property type="evidence" value="ECO:0007669"/>
    <property type="project" value="InterPro"/>
</dbReference>
<protein>
    <submittedName>
        <fullName evidence="2">Uncharacterized protein</fullName>
    </submittedName>
</protein>
<dbReference type="InterPro" id="IPR008183">
    <property type="entry name" value="Aldose_1/G6P_1-epimerase"/>
</dbReference>
<dbReference type="PANTHER" id="PTHR10091:SF0">
    <property type="entry name" value="GALACTOSE MUTAROTASE"/>
    <property type="match status" value="1"/>
</dbReference>
<feature type="region of interest" description="Disordered" evidence="1">
    <location>
        <begin position="14"/>
        <end position="39"/>
    </location>
</feature>
<gene>
    <name evidence="2" type="ORF">IFM89_003274</name>
</gene>
<evidence type="ECO:0000313" key="3">
    <source>
        <dbReference type="Proteomes" id="UP000631114"/>
    </source>
</evidence>
<dbReference type="Proteomes" id="UP000631114">
    <property type="component" value="Unassembled WGS sequence"/>
</dbReference>
<dbReference type="InterPro" id="IPR011013">
    <property type="entry name" value="Gal_mutarotase_sf_dom"/>
</dbReference>
<evidence type="ECO:0000313" key="2">
    <source>
        <dbReference type="EMBL" id="KAF9612732.1"/>
    </source>
</evidence>
<dbReference type="InterPro" id="IPR014718">
    <property type="entry name" value="GH-type_carb-bd"/>
</dbReference>